<proteinExistence type="predicted"/>
<dbReference type="GO" id="GO:0005634">
    <property type="term" value="C:nucleus"/>
    <property type="evidence" value="ECO:0007669"/>
    <property type="project" value="UniProtKB-SubCell"/>
</dbReference>
<dbReference type="InterPro" id="IPR013655">
    <property type="entry name" value="PAS_fold_3"/>
</dbReference>
<dbReference type="GO" id="GO:0071456">
    <property type="term" value="P:cellular response to hypoxia"/>
    <property type="evidence" value="ECO:0007669"/>
    <property type="project" value="TreeGrafter"/>
</dbReference>
<keyword evidence="3" id="KW-0238">DNA-binding</keyword>
<dbReference type="GO" id="GO:0000977">
    <property type="term" value="F:RNA polymerase II transcription regulatory region sequence-specific DNA binding"/>
    <property type="evidence" value="ECO:0007669"/>
    <property type="project" value="TreeGrafter"/>
</dbReference>
<evidence type="ECO:0000256" key="1">
    <source>
        <dbReference type="ARBA" id="ARBA00004123"/>
    </source>
</evidence>
<dbReference type="EMBL" id="PZQS01000005">
    <property type="protein sequence ID" value="PVD31082.1"/>
    <property type="molecule type" value="Genomic_DNA"/>
</dbReference>
<comment type="subcellular location">
    <subcellularLocation>
        <location evidence="1">Nucleus</location>
    </subcellularLocation>
</comment>
<feature type="domain" description="PAS" evidence="7">
    <location>
        <begin position="30"/>
        <end position="85"/>
    </location>
</feature>
<dbReference type="CDD" id="cd00130">
    <property type="entry name" value="PAS"/>
    <property type="match status" value="2"/>
</dbReference>
<name>A0A2T7PCE7_POMCA</name>
<evidence type="ECO:0000256" key="2">
    <source>
        <dbReference type="ARBA" id="ARBA00023015"/>
    </source>
</evidence>
<dbReference type="PANTHER" id="PTHR23043:SF17">
    <property type="entry name" value="PROTEIN SIMILAR"/>
    <property type="match status" value="1"/>
</dbReference>
<dbReference type="SUPFAM" id="SSF55785">
    <property type="entry name" value="PYP-like sensor domain (PAS domain)"/>
    <property type="match status" value="2"/>
</dbReference>
<evidence type="ECO:0000259" key="7">
    <source>
        <dbReference type="PROSITE" id="PS50112"/>
    </source>
</evidence>
<keyword evidence="4" id="KW-0804">Transcription</keyword>
<dbReference type="PROSITE" id="PS50112">
    <property type="entry name" value="PAS"/>
    <property type="match status" value="2"/>
</dbReference>
<protein>
    <recommendedName>
        <fullName evidence="7">PAS domain-containing protein</fullName>
    </recommendedName>
</protein>
<dbReference type="SMART" id="SM00091">
    <property type="entry name" value="PAS"/>
    <property type="match status" value="2"/>
</dbReference>
<dbReference type="OrthoDB" id="6099906at2759"/>
<keyword evidence="9" id="KW-1185">Reference proteome</keyword>
<evidence type="ECO:0000256" key="5">
    <source>
        <dbReference type="ARBA" id="ARBA00023242"/>
    </source>
</evidence>
<feature type="domain" description="PAS" evidence="7">
    <location>
        <begin position="172"/>
        <end position="223"/>
    </location>
</feature>
<sequence>MRRPLLKGIFKGDHSSRQSVADEFVLDGFLLVLTADGTIFYVSSNVLQYLGYNQVDLMHRCLYSIVHSDDMFELKMVMETTLGHLVVHPGNQADQNQTCKPVSFVCRMRCFSGSSIGYLKMHCSGKMVHVPNMPKSKRFSSNIVLLFCNPFMLRASELHIDLQKNVFWSKHDLNLNIKEMDKKGADIIGFEPEELEKRSFYILIHPEDLASVAACHKMLIESNEVQTVYFRLQAKGGEWVWLTSRGKMISRNSKKFSIAFSHCPLREEDSTYIQQEAALRRRHAIHDLICIPRSQHVQHSNNQHMDQKNYPCMPLRSKKADSADRYHPYYTAKSDSKCTSNSSSICKVDAKKEDCNLVDTSCVLDVICPSAWHAMSDRHSPVLPSSHVAHKISQREKQIQFQEFCRRQHMETDSHRGNGKINGMWDGNNYGLVQRKNLLSAGSGDDVCSLLQSSACSGSRMSVSMTRVSEVNGLPLQESQIAAGFGHYIAAPQGGPAAYITSWPGCTPASCADSAGGACLTPSRSPLQSRLPHAYGAFTAQTFQPHMPTLCESSKAQNIPCTNMPPSPPPSPPNSFLRHAPLYHYFQPEKNEANAVSYVGFCNYRPEWSSGHACIGYPQMQSAPYTDFYSVLPAVSTASCTIAELQKTTEKFLQVKEEASCDEDRNAEIHVECQTAGLHCEGNNKRPDWYYRPPWSYDGHLTAQKSSESASGPGLPFAKPNLPESLEEPISKHTNRSIICSNRPTTDSQIGHKVMPQCYVENFGTSTSSHHANFLTVPSSSFGSPPPYPYPFYHQAGPHPRQYPVPQLFGSQNLHVKVVDIQRPVADQPPLDLPSIGSFLEYLNEV</sequence>
<reference evidence="8 9" key="1">
    <citation type="submission" date="2018-04" db="EMBL/GenBank/DDBJ databases">
        <title>The genome of golden apple snail Pomacea canaliculata provides insight into stress tolerance and invasive adaptation.</title>
        <authorList>
            <person name="Liu C."/>
            <person name="Liu B."/>
            <person name="Ren Y."/>
            <person name="Zhang Y."/>
            <person name="Wang H."/>
            <person name="Li S."/>
            <person name="Jiang F."/>
            <person name="Yin L."/>
            <person name="Zhang G."/>
            <person name="Qian W."/>
            <person name="Fan W."/>
        </authorList>
    </citation>
    <scope>NUCLEOTIDE SEQUENCE [LARGE SCALE GENOMIC DNA]</scope>
    <source>
        <strain evidence="8">SZHN2017</strain>
        <tissue evidence="8">Muscle</tissue>
    </source>
</reference>
<comment type="caution">
    <text evidence="8">The sequence shown here is derived from an EMBL/GenBank/DDBJ whole genome shotgun (WGS) entry which is preliminary data.</text>
</comment>
<dbReference type="AlphaFoldDB" id="A0A2T7PCE7"/>
<evidence type="ECO:0000313" key="8">
    <source>
        <dbReference type="EMBL" id="PVD31082.1"/>
    </source>
</evidence>
<dbReference type="PANTHER" id="PTHR23043">
    <property type="entry name" value="HYPOXIA-INDUCIBLE FACTOR 1 ALPHA"/>
    <property type="match status" value="1"/>
</dbReference>
<accession>A0A2T7PCE7</accession>
<keyword evidence="5" id="KW-0539">Nucleus</keyword>
<dbReference type="InterPro" id="IPR000014">
    <property type="entry name" value="PAS"/>
</dbReference>
<evidence type="ECO:0000313" key="9">
    <source>
        <dbReference type="Proteomes" id="UP000245119"/>
    </source>
</evidence>
<organism evidence="8 9">
    <name type="scientific">Pomacea canaliculata</name>
    <name type="common">Golden apple snail</name>
    <dbReference type="NCBI Taxonomy" id="400727"/>
    <lineage>
        <taxon>Eukaryota</taxon>
        <taxon>Metazoa</taxon>
        <taxon>Spiralia</taxon>
        <taxon>Lophotrochozoa</taxon>
        <taxon>Mollusca</taxon>
        <taxon>Gastropoda</taxon>
        <taxon>Caenogastropoda</taxon>
        <taxon>Architaenioglossa</taxon>
        <taxon>Ampullarioidea</taxon>
        <taxon>Ampullariidae</taxon>
        <taxon>Pomacea</taxon>
    </lineage>
</organism>
<gene>
    <name evidence="8" type="ORF">C0Q70_10359</name>
</gene>
<evidence type="ECO:0000256" key="6">
    <source>
        <dbReference type="SAM" id="MobiDB-lite"/>
    </source>
</evidence>
<dbReference type="GO" id="GO:0000981">
    <property type="term" value="F:DNA-binding transcription factor activity, RNA polymerase II-specific"/>
    <property type="evidence" value="ECO:0007669"/>
    <property type="project" value="TreeGrafter"/>
</dbReference>
<evidence type="ECO:0000256" key="3">
    <source>
        <dbReference type="ARBA" id="ARBA00023125"/>
    </source>
</evidence>
<dbReference type="Gene3D" id="3.30.450.20">
    <property type="entry name" value="PAS domain"/>
    <property type="match status" value="2"/>
</dbReference>
<dbReference type="InterPro" id="IPR035965">
    <property type="entry name" value="PAS-like_dom_sf"/>
</dbReference>
<dbReference type="STRING" id="400727.A0A2T7PCE7"/>
<keyword evidence="2" id="KW-0805">Transcription regulation</keyword>
<dbReference type="Pfam" id="PF08447">
    <property type="entry name" value="PAS_3"/>
    <property type="match status" value="1"/>
</dbReference>
<feature type="region of interest" description="Disordered" evidence="6">
    <location>
        <begin position="702"/>
        <end position="727"/>
    </location>
</feature>
<dbReference type="Proteomes" id="UP000245119">
    <property type="component" value="Linkage Group LG5"/>
</dbReference>
<dbReference type="NCBIfam" id="TIGR00229">
    <property type="entry name" value="sensory_box"/>
    <property type="match status" value="1"/>
</dbReference>
<evidence type="ECO:0000256" key="4">
    <source>
        <dbReference type="ARBA" id="ARBA00023163"/>
    </source>
</evidence>